<organism evidence="1 2">
    <name type="scientific">Penicillium nalgiovense</name>
    <dbReference type="NCBI Taxonomy" id="60175"/>
    <lineage>
        <taxon>Eukaryota</taxon>
        <taxon>Fungi</taxon>
        <taxon>Dikarya</taxon>
        <taxon>Ascomycota</taxon>
        <taxon>Pezizomycotina</taxon>
        <taxon>Eurotiomycetes</taxon>
        <taxon>Eurotiomycetidae</taxon>
        <taxon>Eurotiales</taxon>
        <taxon>Aspergillaceae</taxon>
        <taxon>Penicillium</taxon>
    </lineage>
</organism>
<name>A0A9W4HKC4_PENNA</name>
<accession>A0A9W4HKC4</accession>
<dbReference type="OrthoDB" id="10031169at2759"/>
<dbReference type="Proteomes" id="UP001153461">
    <property type="component" value="Unassembled WGS sequence"/>
</dbReference>
<sequence>MPNTTMSKSSNEKRFKLRKQCREALAAHIYDRLRLVVAPERVRLQPRPGDGYAWSVTRNNAVLLKANLSSGKIALYQKILKELGPSLEAVNPQSLGSTQSNTGGLPTETHGFGEGMADGSFTAEICELKAANGRIEVELERTRSQLDGHLRENHTLRVEAGQLRHDMQILGSQNAILQDKLVKARNGIAGAMQTLGSLQSEGNEIALDDTNDSQSSVIGIHLVSSEIQA</sequence>
<gene>
    <name evidence="1" type="ORF">PNAL_LOCUS3115</name>
</gene>
<dbReference type="AlphaFoldDB" id="A0A9W4HKC4"/>
<evidence type="ECO:0000313" key="2">
    <source>
        <dbReference type="Proteomes" id="UP001153461"/>
    </source>
</evidence>
<reference evidence="1" key="1">
    <citation type="submission" date="2021-07" db="EMBL/GenBank/DDBJ databases">
        <authorList>
            <person name="Branca A.L. A."/>
        </authorList>
    </citation>
    <scope>NUCLEOTIDE SEQUENCE</scope>
</reference>
<proteinExistence type="predicted"/>
<protein>
    <submittedName>
        <fullName evidence="1">Uncharacterized protein</fullName>
    </submittedName>
</protein>
<dbReference type="EMBL" id="CAJVNV010000107">
    <property type="protein sequence ID" value="CAG8044665.1"/>
    <property type="molecule type" value="Genomic_DNA"/>
</dbReference>
<comment type="caution">
    <text evidence="1">The sequence shown here is derived from an EMBL/GenBank/DDBJ whole genome shotgun (WGS) entry which is preliminary data.</text>
</comment>
<evidence type="ECO:0000313" key="1">
    <source>
        <dbReference type="EMBL" id="CAG8044665.1"/>
    </source>
</evidence>